<proteinExistence type="predicted"/>
<dbReference type="EMBL" id="CP046368">
    <property type="protein sequence ID" value="QIA69149.1"/>
    <property type="molecule type" value="Genomic_DNA"/>
</dbReference>
<protein>
    <submittedName>
        <fullName evidence="1">Uncharacterized protein</fullName>
    </submittedName>
</protein>
<sequence length="103" mass="12075">MVSTKQNKTDGIKNGLLEMWKNNITSLFDILKVKSENYPFLVSSVIIRSSLELLSVYSIVKSPNFRLKLINIWDKLSDTEKNEMFHILFQMINLILLEKKKKK</sequence>
<dbReference type="GeneID" id="54238972"/>
<gene>
    <name evidence="1" type="ORF">GL298_06355</name>
    <name evidence="2" type="ORF">M0C40_05770</name>
</gene>
<evidence type="ECO:0000313" key="2">
    <source>
        <dbReference type="EMBL" id="WFG95604.1"/>
    </source>
</evidence>
<reference evidence="1 3" key="1">
    <citation type="submission" date="2019-11" db="EMBL/GenBank/DDBJ databases">
        <title>Whole genome sequencing and comparative genomics analyses of five strains of Spiroplasma citri.</title>
        <authorList>
            <person name="Yokomi R."/>
            <person name="Chen J."/>
            <person name="Rattner R."/>
            <person name="Vidalakis G."/>
        </authorList>
    </citation>
    <scope>NUCLEOTIDE SEQUENCE [LARGE SCALE GENOMIC DNA]</scope>
    <source>
        <strain evidence="1 3">BR12</strain>
    </source>
</reference>
<reference evidence="2 4" key="2">
    <citation type="submission" date="2022-04" db="EMBL/GenBank/DDBJ databases">
        <title>Whole genome of Spiroplasma citri.</title>
        <authorList>
            <person name="Khanchezar A."/>
            <person name="Izadpanah K."/>
            <person name="Taghavi M."/>
            <person name="Ghorbani A."/>
            <person name="Beven L."/>
        </authorList>
    </citation>
    <scope>NUCLEOTIDE SEQUENCE [LARGE SCALE GENOMIC DNA]</scope>
    <source>
        <strain evidence="2 4">D4</strain>
    </source>
</reference>
<keyword evidence="4" id="KW-1185">Reference proteome</keyword>
<organism evidence="1 3">
    <name type="scientific">Spiroplasma citri</name>
    <dbReference type="NCBI Taxonomy" id="2133"/>
    <lineage>
        <taxon>Bacteria</taxon>
        <taxon>Bacillati</taxon>
        <taxon>Mycoplasmatota</taxon>
        <taxon>Mollicutes</taxon>
        <taxon>Entomoplasmatales</taxon>
        <taxon>Spiroplasmataceae</taxon>
        <taxon>Spiroplasma</taxon>
    </lineage>
</organism>
<dbReference type="Proteomes" id="UP001214629">
    <property type="component" value="Chromosome"/>
</dbReference>
<name>A0AAJ4JYK1_SPICI</name>
<dbReference type="AlphaFoldDB" id="A0AAJ4JYK1"/>
<accession>A0AAJ4JYK1</accession>
<evidence type="ECO:0000313" key="4">
    <source>
        <dbReference type="Proteomes" id="UP001214629"/>
    </source>
</evidence>
<dbReference type="Proteomes" id="UP000464735">
    <property type="component" value="Chromosome"/>
</dbReference>
<dbReference type="RefSeq" id="WP_071937525.1">
    <property type="nucleotide sequence ID" value="NZ_CP013197.1"/>
</dbReference>
<dbReference type="EMBL" id="CP096246">
    <property type="protein sequence ID" value="WFG95604.1"/>
    <property type="molecule type" value="Genomic_DNA"/>
</dbReference>
<evidence type="ECO:0000313" key="3">
    <source>
        <dbReference type="Proteomes" id="UP000464735"/>
    </source>
</evidence>
<dbReference type="KEGG" id="sck:SCITRI_001111"/>
<evidence type="ECO:0000313" key="1">
    <source>
        <dbReference type="EMBL" id="QIA69149.1"/>
    </source>
</evidence>